<name>A0ABS1NQU8_9ACTN</name>
<dbReference type="InterPro" id="IPR006162">
    <property type="entry name" value="Ppantetheine_attach_site"/>
</dbReference>
<comment type="pathway">
    <text evidence="2">Antibiotic biosynthesis.</text>
</comment>
<evidence type="ECO:0000256" key="2">
    <source>
        <dbReference type="ARBA" id="ARBA00004792"/>
    </source>
</evidence>
<evidence type="ECO:0000256" key="7">
    <source>
        <dbReference type="ARBA" id="ARBA00023268"/>
    </source>
</evidence>
<dbReference type="CDD" id="cd00833">
    <property type="entry name" value="PKS"/>
    <property type="match status" value="3"/>
</dbReference>
<feature type="domain" description="Carrier" evidence="11">
    <location>
        <begin position="3470"/>
        <end position="3545"/>
    </location>
</feature>
<feature type="region of interest" description="C-terminal hotdog fold" evidence="9">
    <location>
        <begin position="1068"/>
        <end position="1202"/>
    </location>
</feature>
<evidence type="ECO:0000256" key="5">
    <source>
        <dbReference type="ARBA" id="ARBA00022679"/>
    </source>
</evidence>
<dbReference type="PROSITE" id="PS52019">
    <property type="entry name" value="PKS_MFAS_DH"/>
    <property type="match status" value="2"/>
</dbReference>
<feature type="active site" description="Proton acceptor; for dehydratase activity" evidence="9">
    <location>
        <position position="952"/>
    </location>
</feature>
<dbReference type="InterPro" id="IPR055123">
    <property type="entry name" value="SpnB-like_Rossmann"/>
</dbReference>
<dbReference type="InterPro" id="IPR057326">
    <property type="entry name" value="KR_dom"/>
</dbReference>
<evidence type="ECO:0000256" key="1">
    <source>
        <dbReference type="ARBA" id="ARBA00001957"/>
    </source>
</evidence>
<dbReference type="InterPro" id="IPR036291">
    <property type="entry name" value="NAD(P)-bd_dom_sf"/>
</dbReference>
<dbReference type="InterPro" id="IPR013154">
    <property type="entry name" value="ADH-like_N"/>
</dbReference>
<dbReference type="SMART" id="SM01294">
    <property type="entry name" value="PKS_PP_betabranch"/>
    <property type="match status" value="3"/>
</dbReference>
<evidence type="ECO:0000256" key="3">
    <source>
        <dbReference type="ARBA" id="ARBA00022450"/>
    </source>
</evidence>
<evidence type="ECO:0000256" key="9">
    <source>
        <dbReference type="PROSITE-ProRule" id="PRU01363"/>
    </source>
</evidence>
<keyword evidence="4" id="KW-0597">Phosphoprotein</keyword>
<keyword evidence="7" id="KW-0511">Multifunctional enzyme</keyword>
<feature type="region of interest" description="Disordered" evidence="10">
    <location>
        <begin position="3991"/>
        <end position="4011"/>
    </location>
</feature>
<proteinExistence type="predicted"/>
<dbReference type="InterPro" id="IPR016039">
    <property type="entry name" value="Thiolase-like"/>
</dbReference>
<feature type="region of interest" description="N-terminal hotdog fold" evidence="9">
    <location>
        <begin position="4452"/>
        <end position="4576"/>
    </location>
</feature>
<dbReference type="SMART" id="SM00825">
    <property type="entry name" value="PKS_KS"/>
    <property type="match status" value="3"/>
</dbReference>
<evidence type="ECO:0000259" key="12">
    <source>
        <dbReference type="PROSITE" id="PS52004"/>
    </source>
</evidence>
<evidence type="ECO:0000256" key="6">
    <source>
        <dbReference type="ARBA" id="ARBA00023194"/>
    </source>
</evidence>
<keyword evidence="6" id="KW-0045">Antibiotic biosynthesis</keyword>
<keyword evidence="5" id="KW-0808">Transferase</keyword>
<keyword evidence="8" id="KW-0012">Acyltransferase</keyword>
<dbReference type="PANTHER" id="PTHR43775">
    <property type="entry name" value="FATTY ACID SYNTHASE"/>
    <property type="match status" value="1"/>
</dbReference>
<dbReference type="Proteomes" id="UP000634229">
    <property type="component" value="Unassembled WGS sequence"/>
</dbReference>
<dbReference type="CDD" id="cd08952">
    <property type="entry name" value="KR_1_SDR_x"/>
    <property type="match status" value="1"/>
</dbReference>
<dbReference type="Gene3D" id="3.90.180.10">
    <property type="entry name" value="Medium-chain alcohol dehydrogenases, catalytic domain"/>
    <property type="match status" value="1"/>
</dbReference>
<dbReference type="Pfam" id="PF08240">
    <property type="entry name" value="ADH_N"/>
    <property type="match status" value="1"/>
</dbReference>
<comment type="cofactor">
    <cofactor evidence="1">
        <name>pantetheine 4'-phosphate</name>
        <dbReference type="ChEBI" id="CHEBI:47942"/>
    </cofactor>
</comment>
<gene>
    <name evidence="14" type="ORF">JK363_38955</name>
</gene>
<dbReference type="InterPro" id="IPR050091">
    <property type="entry name" value="PKS_NRPS_Biosynth_Enz"/>
</dbReference>
<dbReference type="CDD" id="cd08956">
    <property type="entry name" value="KR_3_FAS_SDR_x"/>
    <property type="match status" value="2"/>
</dbReference>
<dbReference type="RefSeq" id="WP_201882962.1">
    <property type="nucleotide sequence ID" value="NZ_JAERRF010000047.1"/>
</dbReference>
<comment type="caution">
    <text evidence="14">The sequence shown here is derived from an EMBL/GenBank/DDBJ whole genome shotgun (WGS) entry which is preliminary data.</text>
</comment>
<feature type="active site" description="Proton donor; for dehydratase activity" evidence="9">
    <location>
        <position position="1128"/>
    </location>
</feature>
<evidence type="ECO:0000256" key="4">
    <source>
        <dbReference type="ARBA" id="ARBA00022553"/>
    </source>
</evidence>
<dbReference type="Pfam" id="PF00109">
    <property type="entry name" value="ketoacyl-synt"/>
    <property type="match status" value="3"/>
</dbReference>
<dbReference type="SUPFAM" id="SSF55048">
    <property type="entry name" value="Probable ACP-binding domain of malonyl-CoA ACP transacylase"/>
    <property type="match status" value="3"/>
</dbReference>
<dbReference type="InterPro" id="IPR013968">
    <property type="entry name" value="PKS_KR"/>
</dbReference>
<dbReference type="InterPro" id="IPR049900">
    <property type="entry name" value="PKS_mFAS_DH"/>
</dbReference>
<dbReference type="EMBL" id="JAERRF010000047">
    <property type="protein sequence ID" value="MBL1102486.1"/>
    <property type="molecule type" value="Genomic_DNA"/>
</dbReference>
<feature type="domain" description="PKS/mFAS DH" evidence="13">
    <location>
        <begin position="920"/>
        <end position="1202"/>
    </location>
</feature>
<dbReference type="PANTHER" id="PTHR43775:SF51">
    <property type="entry name" value="INACTIVE PHENOLPHTHIOCEROL SYNTHESIS POLYKETIDE SYNTHASE TYPE I PKS1-RELATED"/>
    <property type="match status" value="1"/>
</dbReference>
<dbReference type="InterPro" id="IPR020841">
    <property type="entry name" value="PKS_Beta-ketoAc_synthase_dom"/>
</dbReference>
<dbReference type="Pfam" id="PF21089">
    <property type="entry name" value="PKS_DH_N"/>
    <property type="match status" value="2"/>
</dbReference>
<keyword evidence="15" id="KW-1185">Reference proteome</keyword>
<dbReference type="Pfam" id="PF13602">
    <property type="entry name" value="ADH_zinc_N_2"/>
    <property type="match status" value="1"/>
</dbReference>
<dbReference type="InterPro" id="IPR036736">
    <property type="entry name" value="ACP-like_sf"/>
</dbReference>
<dbReference type="Gene3D" id="3.40.366.10">
    <property type="entry name" value="Malonyl-Coenzyme A Acyl Carrier Protein, domain 2"/>
    <property type="match status" value="3"/>
</dbReference>
<feature type="domain" description="PKS/mFAS DH" evidence="13">
    <location>
        <begin position="4452"/>
        <end position="4724"/>
    </location>
</feature>
<accession>A0ABS1NQU8</accession>
<dbReference type="SMART" id="SM00829">
    <property type="entry name" value="PKS_ER"/>
    <property type="match status" value="1"/>
</dbReference>
<comment type="caution">
    <text evidence="9">Lacks conserved residue(s) required for the propagation of feature annotation.</text>
</comment>
<dbReference type="InterPro" id="IPR016036">
    <property type="entry name" value="Malonyl_transacylase_ACP-bd"/>
</dbReference>
<dbReference type="Pfam" id="PF08659">
    <property type="entry name" value="KR"/>
    <property type="match status" value="3"/>
</dbReference>
<dbReference type="InterPro" id="IPR049551">
    <property type="entry name" value="PKS_DH_C"/>
</dbReference>
<dbReference type="InterPro" id="IPR020807">
    <property type="entry name" value="PKS_DH"/>
</dbReference>
<dbReference type="SUPFAM" id="SSF52151">
    <property type="entry name" value="FabD/lysophospholipase-like"/>
    <property type="match status" value="3"/>
</dbReference>
<dbReference type="Pfam" id="PF14765">
    <property type="entry name" value="PS-DH"/>
    <property type="match status" value="2"/>
</dbReference>
<dbReference type="PROSITE" id="PS52004">
    <property type="entry name" value="KS3_2"/>
    <property type="match status" value="3"/>
</dbReference>
<sequence length="5377" mass="561255">MSTPSEQVVQALRAAMKEGERLRRQNKHLIAAATEPIAVVGMGCRYPGGVRSPEDLWRLVESGTDAISGFPADRGWDLGALRTSPADQRGNELSQQAGFLDGAADFDPGFFGISPREALRMDPQQRLLLETAWEAIERAGIDATRLRAGRTGVFMGTNGQDYAYLMVRSLDDATGEVGTGIAASALSGRLSYTLGLEGPSLTVDTACSSSLVALHLAVQSLRNGECSLALAGGVNVMATPGPLIEFSRQGGLARDGRCKAFSDAADGTGWSEGVGVLVLEKVSDAQRNGHPVLAVVRGSAVNQDGASNGFTAPNGPSQRRVIRQALANAGLDTTDVDVVEAHGTGTPLGDPIEAQSLLATYGQDRQTPLLLGSVKSNFGHAQAAAGVAGVIKMVMAMRHGAVPRTLHADAPSSLVDWSAGAVELATEQRFWPDTGRPRRAGVSSFGVSGTNAHVLLEQAPERPEEPPEEPERRLTTLPWVLSGGTQAALRDQATALLARLRQDPGLRPLDVAFSLATSRAALEHRLAVVAGEHDALQDGLAAWAENGSAPCAISGVVAGRRKLAMLFSGQGAQRLGMGRELYDRYPAFAEALDAVLAELDPAVRTVMWGEDAERLNETGHAQPALFAVEVALFRLVESWGVTPDFVAGHSVGEVAAAHIAGVLSLADACTLVSARAGLMQALPPGGAMVAVRATEHEVLPLLDGPVSVAAVNGPASVVLSGDGETLRDITASLAARGHRTSRLRVSHAFHSPLMEPMLADFRQALHGLEFHEPQISVVSNLTGRLAEEGELCSPEYWMRHVRETVRFADGVRSLADAGAGVLVELGPDGVLSAAAEECVPETAVVLPLLRKDRAEGHALATGVAGLHVNGIAVDWQAFFAGTGAQRIDLPTYAFQRRRYWPSGAALSADLSGAGLDPAGHPLLGAEMVVAGTDELVLTGVLSTATHPWLAHHVVGGMIFFPGTGFLELAIRAGDRTGCDRVEDLALAVPLVQPEHGATQLQLHIGEFDDNGRRAVRFFARPTDAPDAPWTLHATGTLVRSLVRSEEDAGQITGPAADFEATRWPPPGATVVDIDGLYDRYARSGLEYGPTFRCLRAVWRRGDELFAEVALPEAVDDAGDFGVHPGLLDSVLHAAAFSGDEEQLLPFEWRGATLHASGASTLRARLLRTGPDTVVVAGADTDGAPVISVESLTLRAPSTQPTAPTAPDPMDALFRLDWVDQAAPEAVDSAWAVVGADDIGLDAALDAAGTTSERVSSLADLARRDAVPPVVAVPLAGDGGPDAVHALTHRALDLVQQWLAGKPFARSRLVFVTRGAVAADGEDVQDLAAAAVWGLVRSAQWENPGRFLLLDLDDDPAAAGAVLPGVPGLSALDEPQALIRAGQLRVGRLARATSGAGAALVPPLNTPWRLDSRRKGSLDTLDLLPCPEVLEPPAGRQVRMAVRAAGINFRDVLNALDMYPGEAGLFGSEAAGVVMEVGPDVTGLRPGDRVMGMVSGGFGPTVVVDERHLTAVPHDWSWETAASVPLAFLTAHLALSDLAGVRPGEKVLVHAGAGGVGMAAIQLAHHLGAEVFATASESKWDVLRELGVSEDHIASSRTTEFQSAFADVAGEGGIDVVLNALAGEFVDASMPLLRHGGRFLEMGKTDIRDADSVPPGIHYQAFDLGFASPDHIQRMLAELTGLFGEGALKPLPVRTWDVRRAREAFRWMSLAQHIGKIVLTMPPEWDTEGTVLITGGTGGLGAELARHLVAQRGIRHLVLTGRRGTDAPGAADLQAELAAQGADVSVVACDVANRTAVQELVARIPAAHPLTAVAHLAGVLDDGVIGSLTPQRIDTALRPKVDAAWNLHEATRECDLAAFVLYSSTAGVMGSPGQANYAAGNGYLDALAHHRRATGLPAVSLAWPAWEQRAGMTSTLDNQDLHRTGALGLPLLPVQQGLNLFDAVLGSDEPLIVPLPVGGGALRAPSEVPALLRGLIRTGRRAAAGRGGASRAALAEHLAGLRTDERQRHLVDLVRGEAAGVLGHSSHEVVAAEKEFRGLGLDSLTAIELRNRLATVTGLALSATLAFDYPTPARLAGYLLGELVQEGAVPVSAAPHTPAAVTDEPVAIIGMSCRFPAGVDSPEDLWRLVESGGDAISGFPTDRGWEHHSGAYSPGAGTDSTHGMDGKGGFLRGVADFDAGFFGISPREALAMDPQQRLLLEQTWEAVERSGIDPVSLRGSRTGVFVGFSGQDYGTLVMRSTVDVEGHALTGLSGSVASGRLAYVLGLEGPAITVDTACSSSLVSLHLAAQSLRGGECSLALAGGVTIMSTPMSFAGFSRMGGLAHDGRCKAFSDAADGTGWSEGVAMVVVERLSDALRNGHPVLAVVRGSAVNQDGASNGLTAPNGPSQQQVIGQALAGAGLSPADVDAVEAHGTGTRLGDPIEAQALMAVYGQDRERPLLLGSVKSNLGHTQAAAGVAGVIKTVMAMRHGVVPRTLHADVPSSHVDWTAGDVRVLRENTPWPETGRARRAGVSSFGISGTNAHVILEAGPVVEQPVEPREVGWGVVPWPVSAKSVAALEAQIGRLRSVPDSGARMDVGFSLATSRSVFGHRAVLLASDEGVVEVARGEAGEGPRLGVVFSGQGAQRLGMGRELYDRFPVFAEALDSVLTQLDGSVREVMWGEDAEALNRTGYAQQALFAVEVALFRLVESWGVRPDFVAGHSIGEVAAAHVVGVLSLADACVLVGARARLMEALPSGGVMVAVQAGEDEVVPLVAGASGRVSVAAVNGPSSVVISGEEAAVLEVAACLEAEGRRTKRLVVSHAFHSPLMDPMLDEFRSVVEGLEFGAPSIPVVSNLTGAVAAAEEICSPEYWVRHVRETVRFADGIQTLSAEGVRAFLELGPDGVLSALVGEQVPDEAVVVPVLRKDRPEETAAITALAQLHVSGMAVDWHALFAGSGARRVELPTYPFQRERFWPASVGPVAESRVVGDGLRFRERWELLGGVSGVVLPGVWLVVVPGEGVDGEWVESLVEGLGSGVVRLVVSGRVDRAGLVEQLRGVVEGGVRFAGVVSLLGVCEGWRWSSVPVGVVDTAVLVQALDEVGVGGRLWVVTCGAVSVGVGELVGSVGQGGLWGLGRVAALEYPELWGGVVDVPVELSGGVVRRLVGVLGGGVGDEDQVAVRGGGVYGRRLVPAPAPVPAAAGGGWEPSGTVLITGGTGVLGGHVARWLAGRGVEHLLLLSRRGEGAPGAGELVAELSALGARVTVAACDTAHRAELEAALAGIPEELPLTGVVHAAGVLDDAVLDGLTPQRFGAVFRAKVAPALLLDELTRGRDLSVFALFSSVAGAVGNPGQANYAAANAVLDALAERRRAGGLVATSVAWGAWAGGGMAAGLQGGPGEAGVIGLEPGLALELLGELVTEPEANTIVADLRRKDVLEALCSLRPSPTLSTLPGFHEAAQSAREARQDSESAASKWREGVLASPAAERARVLLDLVRTHAAAVLGHPDAGAIGADRAFQELGFDSLTSMELRSRLARITGLTLPAGLLFDYPRPRVLVEHLEAELLGRQPTDEPLPARLRADARDDDPIVIVGMACRFPGDVRSPEDLWGLVTAGRDAISSFPGDRGWDLETLAGGGPGSSVTARGGFLYDAADFDPEFFGISPREALAMDPQQRLLLEVSWEAIERTGIDPAGLRGSPTGVFIGTNGQDYIHLVTRAREDIGGHIGTGLAASVISGRLSYVFGLEGPATTVDTACSSSLVSLHLAAQALRSGECSLALAGGVTVMTTSSSFAGFSAQGGLAPDGRCKAFADAADGTGWSEGVGVLVVERMSDALRNGHEVLAVVRGSAVNQDGASNGLSAPNGPSQQRVIRQALASAGLSPADIDAVEAHGTGTTLGDPIEAHALLATYGRDREHPLLLGSVKSNLGHTQAAAGVAGVIKMVAALRQGTLPRTLHVDARSSHVDWAAGAVELLTENRAWPRVDHPRRVGISSFGISGTNAHLILEQGPAMATESGEPHEPPTRPTVVPWPVSGRTEAALDAQLARITSFADGQPPLDIGYSLATARSAFEHRAVLVASGDDVTEVARGVAAEGPSAVLFSGQGAQRLGMGQELYDRFPVFAEALDTVLAALGPAVGDTLDAGQAGDAGQVDAVSALRDVIWGEDTERLNETGYAQPALFALEVALFRLLESWGVAPDFVAGHSLGEVTAAHVAGVLSLEDACALVSARARLMQALPSGGAMVAVQAAEDEVTPLLTERVSIAAVNGPASVVLSGDEDAVLRITAQVTGRRTSRLVVSHAFHSPLMDPMLDAFRSEVEQLTFHEPRIPVVSNLTGALATSDELRSPEYWVRHVRETVRFADGIQALGAQGVRTYLELGPDGVLSPLVEDSAPDGSVVVPVLRKDRPEEATVVTALARLHVSGVPVDWGAFFARTGARRTDLPTYAFQHQRLWPTVSLSSADAAGLGLASTQHPMLGAVLPVAGSADLVLTGTVSLALQPWLAEYTVDGVVQLPDSAYLEAAIRAGDHVECGRVEELTTAAPLVVPDWGAVQIQVWVGQPDDTGHRDVRCHARPAGDPEAAWTLQAHGRLTPGERTPDVDRAQWPPPGATTIDLDGFYEHRAETGLHRGPAFQGLRGAWRRGEDLYAEVALPHQAGDVDGFGIHPALLDAVLHAAVFSGGDEDGPWLTPKRWRGVSLHAASASVLRVRLTPHTDGVALVASDVLGAPVLSADSIELRPATTRADARPAPQDPSGPLFHVTWVRREVPEARDTTDWFVLGAEGPGTTGVLDPAPVPVNSLADLRDRGSAVVPRVLVVSVEGDMARGPQAVHEITHRVLALMQECLAEDRLARTRLVFVTKGAVAADGEDVRDLAAAAVWGLVRSAQSENPGRFLLADLDGTAASTAVLPYLPGMDEEQCVVRQGTVRVARMARLPELPTSAGAPPRSPWGPDGTVLITGGTGGLARELARHLVTEHGVRHLLLAGRRGADAPGAARLRDELTAQGAEVSLAACDVADPAAIPGLLARVPARHPLTAVVHTAGVLDDGVLGSLTPERMDAVLRPKVDAGWHLHEATQTMDLAAFVVYSSVSGVMGSPGQANYAAANAFLDALAQHRRRAGLAATSLAWGPWAQGTGMTSGLSKAHIERLNRSGTPPLTPAQGLALFDAATARDESRLILMRTLGRPGAGSTAFAGTVPAILRDLIGGRRRTAAAGNSTPDLAARLLSMREHERVRFLTDLVRTESAAVLGHPSLESVAAEREFSRLGFDSLTALEMRNRITAATGLRMPATLIYDHPTPVAVADYLVARLGGSAPAAESTLPAELDRLEEALSTALSAGEFDEAARTGAAARLRMLLARVSGSGDTTETGEPDIHQQFKAASADEILAFIDSELGGPADR</sequence>
<dbReference type="Gene3D" id="3.10.129.110">
    <property type="entry name" value="Polyketide synthase dehydratase"/>
    <property type="match status" value="2"/>
</dbReference>
<evidence type="ECO:0000256" key="8">
    <source>
        <dbReference type="ARBA" id="ARBA00023315"/>
    </source>
</evidence>
<protein>
    <submittedName>
        <fullName evidence="14">SDR family NAD(P)-dependent oxidoreductase</fullName>
    </submittedName>
</protein>
<dbReference type="InterPro" id="IPR014043">
    <property type="entry name" value="Acyl_transferase_dom"/>
</dbReference>
<dbReference type="Pfam" id="PF08990">
    <property type="entry name" value="Docking"/>
    <property type="match status" value="1"/>
</dbReference>
<dbReference type="InterPro" id="IPR020843">
    <property type="entry name" value="ER"/>
</dbReference>
<dbReference type="Pfam" id="PF00550">
    <property type="entry name" value="PP-binding"/>
    <property type="match status" value="3"/>
</dbReference>
<dbReference type="PROSITE" id="PS50075">
    <property type="entry name" value="CARRIER"/>
    <property type="match status" value="3"/>
</dbReference>
<dbReference type="InterPro" id="IPR049552">
    <property type="entry name" value="PKS_DH_N"/>
</dbReference>
<feature type="domain" description="Ketosynthase family 3 (KS3)" evidence="12">
    <location>
        <begin position="34"/>
        <end position="458"/>
    </location>
</feature>
<dbReference type="SUPFAM" id="SSF53901">
    <property type="entry name" value="Thiolase-like"/>
    <property type="match status" value="3"/>
</dbReference>
<dbReference type="CDD" id="cd05195">
    <property type="entry name" value="enoyl_red"/>
    <property type="match status" value="1"/>
</dbReference>
<dbReference type="Gene3D" id="1.10.1200.10">
    <property type="entry name" value="ACP-like"/>
    <property type="match status" value="3"/>
</dbReference>
<dbReference type="SMART" id="SM00823">
    <property type="entry name" value="PKS_PP"/>
    <property type="match status" value="3"/>
</dbReference>
<dbReference type="InterPro" id="IPR016035">
    <property type="entry name" value="Acyl_Trfase/lysoPLipase"/>
</dbReference>
<dbReference type="Pfam" id="PF16197">
    <property type="entry name" value="KAsynt_C_assoc"/>
    <property type="match status" value="3"/>
</dbReference>
<dbReference type="PROSITE" id="PS00606">
    <property type="entry name" value="KS3_1"/>
    <property type="match status" value="3"/>
</dbReference>
<evidence type="ECO:0000256" key="10">
    <source>
        <dbReference type="SAM" id="MobiDB-lite"/>
    </source>
</evidence>
<dbReference type="SUPFAM" id="SSF47336">
    <property type="entry name" value="ACP-like"/>
    <property type="match status" value="3"/>
</dbReference>
<dbReference type="PROSITE" id="PS00012">
    <property type="entry name" value="PHOSPHOPANTETHEINE"/>
    <property type="match status" value="3"/>
</dbReference>
<dbReference type="SMART" id="SM00827">
    <property type="entry name" value="PKS_AT"/>
    <property type="match status" value="3"/>
</dbReference>
<evidence type="ECO:0000259" key="13">
    <source>
        <dbReference type="PROSITE" id="PS52019"/>
    </source>
</evidence>
<dbReference type="InterPro" id="IPR042104">
    <property type="entry name" value="PKS_dehydratase_sf"/>
</dbReference>
<dbReference type="SMART" id="SM00822">
    <property type="entry name" value="PKS_KR"/>
    <property type="match status" value="3"/>
</dbReference>
<dbReference type="Pfam" id="PF22953">
    <property type="entry name" value="SpnB_Rossmann"/>
    <property type="match status" value="2"/>
</dbReference>
<evidence type="ECO:0000313" key="15">
    <source>
        <dbReference type="Proteomes" id="UP000634229"/>
    </source>
</evidence>
<dbReference type="Pfam" id="PF00698">
    <property type="entry name" value="Acyl_transf_1"/>
    <property type="match status" value="3"/>
</dbReference>
<evidence type="ECO:0000259" key="11">
    <source>
        <dbReference type="PROSITE" id="PS50075"/>
    </source>
</evidence>
<evidence type="ECO:0000313" key="14">
    <source>
        <dbReference type="EMBL" id="MBL1102486.1"/>
    </source>
</evidence>
<dbReference type="InterPro" id="IPR009081">
    <property type="entry name" value="PP-bd_ACP"/>
</dbReference>
<dbReference type="Gene3D" id="3.30.70.3290">
    <property type="match status" value="3"/>
</dbReference>
<feature type="domain" description="Ketosynthase family 3 (KS3)" evidence="12">
    <location>
        <begin position="3566"/>
        <end position="3987"/>
    </location>
</feature>
<dbReference type="SUPFAM" id="SSF50129">
    <property type="entry name" value="GroES-like"/>
    <property type="match status" value="1"/>
</dbReference>
<dbReference type="Gene3D" id="3.40.50.11460">
    <property type="match status" value="1"/>
</dbReference>
<dbReference type="InterPro" id="IPR001227">
    <property type="entry name" value="Ac_transferase_dom_sf"/>
</dbReference>
<dbReference type="InterPro" id="IPR014030">
    <property type="entry name" value="Ketoacyl_synth_N"/>
</dbReference>
<feature type="domain" description="Ketosynthase family 3 (KS3)" evidence="12">
    <location>
        <begin position="2102"/>
        <end position="2528"/>
    </location>
</feature>
<feature type="domain" description="Carrier" evidence="11">
    <location>
        <begin position="5212"/>
        <end position="5287"/>
    </location>
</feature>
<feature type="region of interest" description="C-terminal hotdog fold" evidence="9">
    <location>
        <begin position="4588"/>
        <end position="4724"/>
    </location>
</feature>
<dbReference type="InterPro" id="IPR011032">
    <property type="entry name" value="GroES-like_sf"/>
</dbReference>
<dbReference type="Gene3D" id="3.40.47.10">
    <property type="match status" value="3"/>
</dbReference>
<dbReference type="InterPro" id="IPR014031">
    <property type="entry name" value="Ketoacyl_synth_C"/>
</dbReference>
<dbReference type="Pfam" id="PF02801">
    <property type="entry name" value="Ketoacyl-synt_C"/>
    <property type="match status" value="3"/>
</dbReference>
<feature type="domain" description="Carrier" evidence="11">
    <location>
        <begin position="2004"/>
        <end position="2082"/>
    </location>
</feature>
<dbReference type="InterPro" id="IPR015083">
    <property type="entry name" value="NorB/c/GfsB-D-like_docking"/>
</dbReference>
<dbReference type="InterPro" id="IPR018201">
    <property type="entry name" value="Ketoacyl_synth_AS"/>
</dbReference>
<dbReference type="Gene3D" id="3.40.50.720">
    <property type="entry name" value="NAD(P)-binding Rossmann-like Domain"/>
    <property type="match status" value="3"/>
</dbReference>
<organism evidence="14 15">
    <name type="scientific">Streptomyces coffeae</name>
    <dbReference type="NCBI Taxonomy" id="621382"/>
    <lineage>
        <taxon>Bacteria</taxon>
        <taxon>Bacillati</taxon>
        <taxon>Actinomycetota</taxon>
        <taxon>Actinomycetes</taxon>
        <taxon>Kitasatosporales</taxon>
        <taxon>Streptomycetaceae</taxon>
        <taxon>Streptomyces</taxon>
    </lineage>
</organism>
<reference evidence="14 15" key="1">
    <citation type="submission" date="2021-01" db="EMBL/GenBank/DDBJ databases">
        <title>WGS of actinomycetes isolated from Thailand.</title>
        <authorList>
            <person name="Thawai C."/>
        </authorList>
    </citation>
    <scope>NUCLEOTIDE SEQUENCE [LARGE SCALE GENOMIC DNA]</scope>
    <source>
        <strain evidence="14 15">CA1R205</strain>
    </source>
</reference>
<dbReference type="InterPro" id="IPR020806">
    <property type="entry name" value="PKS_PP-bd"/>
</dbReference>
<dbReference type="InterPro" id="IPR032821">
    <property type="entry name" value="PKS_assoc"/>
</dbReference>
<dbReference type="SUPFAM" id="SSF51735">
    <property type="entry name" value="NAD(P)-binding Rossmann-fold domains"/>
    <property type="match status" value="7"/>
</dbReference>
<keyword evidence="3" id="KW-0596">Phosphopantetheine</keyword>
<dbReference type="SMART" id="SM00826">
    <property type="entry name" value="PKS_DH"/>
    <property type="match status" value="2"/>
</dbReference>
<feature type="region of interest" description="N-terminal hotdog fold" evidence="9">
    <location>
        <begin position="920"/>
        <end position="1044"/>
    </location>
</feature>